<dbReference type="OMA" id="HEDTANF"/>
<dbReference type="Proteomes" id="UP000007799">
    <property type="component" value="Unassembled WGS sequence"/>
</dbReference>
<protein>
    <recommendedName>
        <fullName evidence="3">Carbohydrate sulfotransferase</fullName>
    </recommendedName>
</protein>
<keyword evidence="2" id="KW-1185">Reference proteome</keyword>
<evidence type="ECO:0000313" key="1">
    <source>
        <dbReference type="EMBL" id="EGD76247.1"/>
    </source>
</evidence>
<gene>
    <name evidence="1" type="ORF">PTSG_11663</name>
</gene>
<accession>F2TXY8</accession>
<dbReference type="GO" id="GO:0016020">
    <property type="term" value="C:membrane"/>
    <property type="evidence" value="ECO:0007669"/>
    <property type="project" value="InterPro"/>
</dbReference>
<dbReference type="AlphaFoldDB" id="F2TXY8"/>
<evidence type="ECO:0008006" key="3">
    <source>
        <dbReference type="Google" id="ProtNLM"/>
    </source>
</evidence>
<evidence type="ECO:0000313" key="2">
    <source>
        <dbReference type="Proteomes" id="UP000007799"/>
    </source>
</evidence>
<dbReference type="GO" id="GO:0008146">
    <property type="term" value="F:sulfotransferase activity"/>
    <property type="evidence" value="ECO:0007669"/>
    <property type="project" value="InterPro"/>
</dbReference>
<sequence length="331" mass="37348">MRPLRRRAVIAAATTATAVLLLGVVLVGGGVVVERAQAMESCPLPTPARNSVSDALYDQNYVWLRNVNAIDRNTQRPTARRNTTCYVSDRFKFVFHHVLKNGGSTIMVRLKLGIGETIPGHKPGEPWPGDMHQRGFTSHDKSWLRGMHCSKAVRELRDYVHFAFVRDPYSRLRSIQAFATHLRRPAHRAFPRPIPSLDTLATSSDPEGAFRGATSMGIGHAMPQSGVVASGSGWVVDFVADIRFMREAFQDHLVPVLKQRLAGTGIDTTPLDNFAAYFGMTKQVNVMKKKEVDLEEEERIRCLLYKSPVYRRDYELFYTTHERKRRQASQP</sequence>
<dbReference type="InParanoid" id="F2TXY8"/>
<organism evidence="2">
    <name type="scientific">Salpingoeca rosetta (strain ATCC 50818 / BSB-021)</name>
    <dbReference type="NCBI Taxonomy" id="946362"/>
    <lineage>
        <taxon>Eukaryota</taxon>
        <taxon>Choanoflagellata</taxon>
        <taxon>Craspedida</taxon>
        <taxon>Salpingoecidae</taxon>
        <taxon>Salpingoeca</taxon>
    </lineage>
</organism>
<reference evidence="1" key="1">
    <citation type="submission" date="2009-08" db="EMBL/GenBank/DDBJ databases">
        <title>Annotation of Salpingoeca rosetta.</title>
        <authorList>
            <consortium name="The Broad Institute Genome Sequencing Platform"/>
            <person name="Russ C."/>
            <person name="Cuomo C."/>
            <person name="Burger G."/>
            <person name="Gray M.W."/>
            <person name="Holland P.W.H."/>
            <person name="King N."/>
            <person name="Lang F.B.F."/>
            <person name="Roger A.J."/>
            <person name="Ruiz-Trillo I."/>
            <person name="Young S.K."/>
            <person name="Zeng Q."/>
            <person name="Gargeya S."/>
            <person name="Alvarado L."/>
            <person name="Berlin A."/>
            <person name="Chapman S.B."/>
            <person name="Chen Z."/>
            <person name="Freedman E."/>
            <person name="Gellesch M."/>
            <person name="Goldberg J."/>
            <person name="Griggs A."/>
            <person name="Gujja S."/>
            <person name="Heilman E."/>
            <person name="Heiman D."/>
            <person name="Howarth C."/>
            <person name="Mehta T."/>
            <person name="Neiman D."/>
            <person name="Pearson M."/>
            <person name="Roberts A."/>
            <person name="Saif S."/>
            <person name="Shea T."/>
            <person name="Shenoy N."/>
            <person name="Sisk P."/>
            <person name="Stolte C."/>
            <person name="Sykes S."/>
            <person name="White J."/>
            <person name="Yandava C."/>
            <person name="Haas B."/>
            <person name="Nusbaum C."/>
            <person name="Birren B."/>
        </authorList>
    </citation>
    <scope>NUCLEOTIDE SEQUENCE [LARGE SCALE GENOMIC DNA]</scope>
    <source>
        <strain evidence="1">ATCC 50818</strain>
    </source>
</reference>
<name>F2TXY8_SALR5</name>
<dbReference type="GeneID" id="16079016"/>
<dbReference type="InterPro" id="IPR005331">
    <property type="entry name" value="Sulfotransferase"/>
</dbReference>
<proteinExistence type="predicted"/>
<dbReference type="KEGG" id="sre:PTSG_11663"/>
<dbReference type="EMBL" id="GL832956">
    <property type="protein sequence ID" value="EGD76247.1"/>
    <property type="molecule type" value="Genomic_DNA"/>
</dbReference>
<dbReference type="Pfam" id="PF03567">
    <property type="entry name" value="Sulfotransfer_2"/>
    <property type="match status" value="1"/>
</dbReference>
<dbReference type="RefSeq" id="XP_004998422.1">
    <property type="nucleotide sequence ID" value="XM_004998365.1"/>
</dbReference>